<gene>
    <name evidence="1" type="ORF">RHIZ70_889</name>
</gene>
<name>A0A376ABF5_9HYPH</name>
<evidence type="ECO:0000313" key="1">
    <source>
        <dbReference type="EMBL" id="SSC65181.1"/>
    </source>
</evidence>
<organism evidence="1 2">
    <name type="scientific">Ciceribacter selenitireducens ATCC BAA-1503</name>
    <dbReference type="NCBI Taxonomy" id="1336235"/>
    <lineage>
        <taxon>Bacteria</taxon>
        <taxon>Pseudomonadati</taxon>
        <taxon>Pseudomonadota</taxon>
        <taxon>Alphaproteobacteria</taxon>
        <taxon>Hyphomicrobiales</taxon>
        <taxon>Rhizobiaceae</taxon>
        <taxon>Ciceribacter</taxon>
    </lineage>
</organism>
<sequence length="701" mass="78643">MKQRFRSHDPLDILATFTAYGLTTFVSTKGVADRNALKEILPHHAELLQALLLTIPAKEWGHHPLTPDVMQTVFDAVPKMGHAFFFQRILEGRQVADPQKMAVLSLQQRIRMHTNGIRNWGYMGDVQQITLDLYGPLDAQFAAYHGFTCTDLISSMAAVLGELERRYSEHTNVLAKVLKGKKPQEVFDLYYKHVPGLVGSSKNLADGLRGIHLEGAKALVMSHFDLRHQTNATFTAHEVSAVSGKPEEICVSMLRAIALSPAALTGTKEEHLYLGNPVWHAPVIDLGHEFFIPMPQAFFSHIHRIMERLATEAGLKETLEKARNVYLEGKLDSCLRTALHSANVTPGAKWKIGSEQFETDALVVVDRTVLIAEAKANRLTPEGLRGAPDRVKKHVREMILEPSVQSERLNGLIEKARSGDAVSLATVQKLGIDPENVDQVIRISVTLDDFSVLSSSVSELKEVDWVPKDHQLAPTISLADLLCVIDILDNPLLLLHYLSERMHFQDSYQLMGDELDFLGLYLVTGFNIGKPDKENVFAPSGMSAPIDRYYNSRDAQIHIPKPRASLSPHFRQIVVRLCERQPTGWTTVGLHLLSSASPSEQREIERQLVKLRKIVRRTFKDPKHINTMFIAPPLARKARVGFYLFPEELRGKHREIMEVLADGELGQEGVETITLFGRSTENWGVPYETVLISKRKDKPQP</sequence>
<dbReference type="Proteomes" id="UP000254764">
    <property type="component" value="Unassembled WGS sequence"/>
</dbReference>
<evidence type="ECO:0008006" key="3">
    <source>
        <dbReference type="Google" id="ProtNLM"/>
    </source>
</evidence>
<keyword evidence="2" id="KW-1185">Reference proteome</keyword>
<dbReference type="AlphaFoldDB" id="A0A376ABF5"/>
<accession>A0A376ABF5</accession>
<proteinExistence type="predicted"/>
<protein>
    <recommendedName>
        <fullName evidence="3">NERD domain-containing protein</fullName>
    </recommendedName>
</protein>
<dbReference type="EMBL" id="UEYP01000019">
    <property type="protein sequence ID" value="SSC65181.1"/>
    <property type="molecule type" value="Genomic_DNA"/>
</dbReference>
<evidence type="ECO:0000313" key="2">
    <source>
        <dbReference type="Proteomes" id="UP000254764"/>
    </source>
</evidence>
<reference evidence="2" key="1">
    <citation type="submission" date="2018-07" db="EMBL/GenBank/DDBJ databases">
        <authorList>
            <person name="Peiro R."/>
            <person name="Begona"/>
            <person name="Cbmso G."/>
            <person name="Lopez M."/>
            <person name="Gonzalez S."/>
        </authorList>
    </citation>
    <scope>NUCLEOTIDE SEQUENCE [LARGE SCALE GENOMIC DNA]</scope>
</reference>